<dbReference type="Pfam" id="PF12937">
    <property type="entry name" value="F-box-like"/>
    <property type="match status" value="1"/>
</dbReference>
<feature type="domain" description="F-box" evidence="2">
    <location>
        <begin position="18"/>
        <end position="54"/>
    </location>
</feature>
<feature type="region of interest" description="Disordered" evidence="1">
    <location>
        <begin position="245"/>
        <end position="265"/>
    </location>
</feature>
<protein>
    <submittedName>
        <fullName evidence="3">F-box incomplete domain containing protein</fullName>
    </submittedName>
</protein>
<dbReference type="SUPFAM" id="SSF48403">
    <property type="entry name" value="Ankyrin repeat"/>
    <property type="match status" value="1"/>
</dbReference>
<evidence type="ECO:0000256" key="1">
    <source>
        <dbReference type="SAM" id="MobiDB-lite"/>
    </source>
</evidence>
<dbReference type="GeneID" id="16513213"/>
<dbReference type="InterPro" id="IPR036770">
    <property type="entry name" value="Ankyrin_rpt-contain_sf"/>
</dbReference>
<evidence type="ECO:0000313" key="4">
    <source>
        <dbReference type="Proteomes" id="UP000201566"/>
    </source>
</evidence>
<dbReference type="InterPro" id="IPR001810">
    <property type="entry name" value="F-box_dom"/>
</dbReference>
<evidence type="ECO:0000313" key="3">
    <source>
        <dbReference type="EMBL" id="AGO83075.1"/>
    </source>
</evidence>
<dbReference type="KEGG" id="vg:16513213"/>
<dbReference type="SUPFAM" id="SSF81383">
    <property type="entry name" value="F-box domain"/>
    <property type="match status" value="1"/>
</dbReference>
<dbReference type="InterPro" id="IPR036047">
    <property type="entry name" value="F-box-like_dom_sf"/>
</dbReference>
<feature type="compositionally biased region" description="Basic residues" evidence="1">
    <location>
        <begin position="249"/>
        <end position="265"/>
    </location>
</feature>
<accession>S4VUJ6</accession>
<proteinExistence type="predicted"/>
<reference evidence="3 4" key="1">
    <citation type="journal article" date="2013" name="Science">
        <title>Pandoraviruses: amoeba viruses with genomes up to 2.5 Mb reaching that of parasitic eukaryotes.</title>
        <authorList>
            <person name="Philippe N."/>
            <person name="Legendre M."/>
            <person name="Doutre G."/>
            <person name="Coute Y."/>
            <person name="Poirot O."/>
            <person name="Lescot M."/>
            <person name="Arslan D."/>
            <person name="Seltzer V."/>
            <person name="Bertaux L."/>
            <person name="Bruley C."/>
            <person name="Garin J."/>
            <person name="Claverie J.M."/>
            <person name="Abergel C."/>
        </authorList>
    </citation>
    <scope>NUCLEOTIDE SEQUENCE [LARGE SCALE GENOMIC DNA]</scope>
    <source>
        <strain evidence="3">Melbourne</strain>
    </source>
</reference>
<dbReference type="CDD" id="cd09917">
    <property type="entry name" value="F-box_SF"/>
    <property type="match status" value="1"/>
</dbReference>
<name>S4VUJ6_9VIRU</name>
<dbReference type="EMBL" id="KC977570">
    <property type="protein sequence ID" value="AGO83075.1"/>
    <property type="molecule type" value="Genomic_DNA"/>
</dbReference>
<dbReference type="Gene3D" id="1.20.1280.50">
    <property type="match status" value="1"/>
</dbReference>
<sequence>MSRRDSRCARRNAEASPLSRLPDDILARILVDGLDDQHRRVAALTCRRWRAVIATGVGAGANLRVDACIQGLLAADGCLDVLVWLAERVPRGDAHWHPIARGAAARGHLHVLDWAASEVSRAYLDEALPYAAAAGAGRIDVLMALDQRGYRDLSGAAACTAAVAGGHLDCAAWLLAHGATLDYRAACEHAVAACDIDALAWLCDLARDYPERGYDWDPVALMGLASRVGVSAWLLECARAADATAGRHERQRRPRHRDRHSVRHA</sequence>
<dbReference type="RefSeq" id="YP_008319744.1">
    <property type="nucleotide sequence ID" value="NC_021858.1"/>
</dbReference>
<gene>
    <name evidence="3" type="ORF">pdul_cds_858</name>
</gene>
<organism evidence="3 4">
    <name type="scientific">Pandoravirus dulcis</name>
    <dbReference type="NCBI Taxonomy" id="1349409"/>
    <lineage>
        <taxon>Viruses</taxon>
        <taxon>Pandoravirus</taxon>
    </lineage>
</organism>
<evidence type="ECO:0000259" key="2">
    <source>
        <dbReference type="Pfam" id="PF12937"/>
    </source>
</evidence>
<dbReference type="Proteomes" id="UP000201566">
    <property type="component" value="Segment"/>
</dbReference>